<protein>
    <recommendedName>
        <fullName evidence="2">Pyridoxal phosphate homeostasis protein</fullName>
        <shortName evidence="2">PLP homeostasis protein</shortName>
    </recommendedName>
</protein>
<feature type="modified residue" description="N6-(pyridoxal phosphate)lysine" evidence="2 3">
    <location>
        <position position="35"/>
    </location>
</feature>
<name>A0A066UKD5_9GAMM</name>
<evidence type="ECO:0000256" key="1">
    <source>
        <dbReference type="ARBA" id="ARBA00022898"/>
    </source>
</evidence>
<keyword evidence="7" id="KW-1185">Reference proteome</keyword>
<dbReference type="Gene3D" id="3.20.20.10">
    <property type="entry name" value="Alanine racemase"/>
    <property type="match status" value="1"/>
</dbReference>
<evidence type="ECO:0000313" key="7">
    <source>
        <dbReference type="Proteomes" id="UP000035860"/>
    </source>
</evidence>
<gene>
    <name evidence="6" type="ORF">MBO_07997</name>
</gene>
<dbReference type="Pfam" id="PF01168">
    <property type="entry name" value="Ala_racemase_N"/>
    <property type="match status" value="1"/>
</dbReference>
<sequence>MNDLKHNYEQVLARLNAANQSANRDNGAGLLAVSKTKPAADIRTLYEAGQRDFGENYLQEALTKQQQLNDLSITWHYIGSIQRNKTRDIAAHFDWVHTIERAIIAERLNDQRGDLAPLNVLIQVNIDDEDSKSGVQPDEVLALVDVIHGLPKLVLRGLMVIPAKEGSDAFIRTRALFDEIGRACDLSNWDTLSMGMSGDMADAVAHGSTIVRVGTALFGQRDYSK</sequence>
<evidence type="ECO:0000256" key="3">
    <source>
        <dbReference type="PIRSR" id="PIRSR004848-1"/>
    </source>
</evidence>
<dbReference type="PANTHER" id="PTHR10146:SF14">
    <property type="entry name" value="PYRIDOXAL PHOSPHATE HOMEOSTASIS PROTEIN"/>
    <property type="match status" value="1"/>
</dbReference>
<evidence type="ECO:0000256" key="4">
    <source>
        <dbReference type="RuleBase" id="RU004514"/>
    </source>
</evidence>
<dbReference type="AlphaFoldDB" id="A0A066UKD5"/>
<evidence type="ECO:0000313" key="6">
    <source>
        <dbReference type="EMBL" id="KDN24653.1"/>
    </source>
</evidence>
<reference evidence="6 7" key="1">
    <citation type="journal article" date="2014" name="Genome Announc.">
        <title>Draft Genome Sequence of Moraxella bovoculi Strain 237T (ATCC BAA-1259T) Isolated from a Calf with Infectious Bovine Keratoconjunctivitis.</title>
        <authorList>
            <person name="Calcutt M.J."/>
            <person name="Foecking M.F."/>
            <person name="Martin N.T."/>
            <person name="Mhlanga-Mutangadura T."/>
            <person name="Reilly T.J."/>
        </authorList>
    </citation>
    <scope>NUCLEOTIDE SEQUENCE [LARGE SCALE GENOMIC DNA]</scope>
    <source>
        <strain evidence="6 7">237</strain>
    </source>
</reference>
<dbReference type="InterPro" id="IPR011078">
    <property type="entry name" value="PyrdxlP_homeostasis"/>
</dbReference>
<dbReference type="SUPFAM" id="SSF51419">
    <property type="entry name" value="PLP-binding barrel"/>
    <property type="match status" value="1"/>
</dbReference>
<evidence type="ECO:0000256" key="2">
    <source>
        <dbReference type="HAMAP-Rule" id="MF_02087"/>
    </source>
</evidence>
<dbReference type="HAMAP" id="MF_02087">
    <property type="entry name" value="PLP_homeostasis"/>
    <property type="match status" value="1"/>
</dbReference>
<dbReference type="Proteomes" id="UP000035860">
    <property type="component" value="Unassembled WGS sequence"/>
</dbReference>
<dbReference type="eggNOG" id="COG0325">
    <property type="taxonomic scope" value="Bacteria"/>
</dbReference>
<comment type="similarity">
    <text evidence="2 4">Belongs to the pyridoxal phosphate-binding protein YggS/PROSC family.</text>
</comment>
<dbReference type="OrthoDB" id="9804072at2"/>
<comment type="function">
    <text evidence="2">Pyridoxal 5'-phosphate (PLP)-binding protein, which is involved in PLP homeostasis.</text>
</comment>
<dbReference type="InterPro" id="IPR029066">
    <property type="entry name" value="PLP-binding_barrel"/>
</dbReference>
<dbReference type="PANTHER" id="PTHR10146">
    <property type="entry name" value="PROLINE SYNTHETASE CO-TRANSCRIBED BACTERIAL HOMOLOG PROTEIN"/>
    <property type="match status" value="1"/>
</dbReference>
<dbReference type="PIRSF" id="PIRSF004848">
    <property type="entry name" value="YBL036c_PLPDEIII"/>
    <property type="match status" value="1"/>
</dbReference>
<dbReference type="EMBL" id="AOMT01000028">
    <property type="protein sequence ID" value="KDN24653.1"/>
    <property type="molecule type" value="Genomic_DNA"/>
</dbReference>
<keyword evidence="1 2" id="KW-0663">Pyridoxal phosphate</keyword>
<organism evidence="6 7">
    <name type="scientific">Moraxella bovoculi 237</name>
    <dbReference type="NCBI Taxonomy" id="743974"/>
    <lineage>
        <taxon>Bacteria</taxon>
        <taxon>Pseudomonadati</taxon>
        <taxon>Pseudomonadota</taxon>
        <taxon>Gammaproteobacteria</taxon>
        <taxon>Moraxellales</taxon>
        <taxon>Moraxellaceae</taxon>
        <taxon>Moraxella</taxon>
    </lineage>
</organism>
<dbReference type="CDD" id="cd06824">
    <property type="entry name" value="PLPDE_III_Yggs_like"/>
    <property type="match status" value="1"/>
</dbReference>
<dbReference type="NCBIfam" id="TIGR00044">
    <property type="entry name" value="YggS family pyridoxal phosphate-dependent enzyme"/>
    <property type="match status" value="1"/>
</dbReference>
<comment type="cofactor">
    <cofactor evidence="3">
        <name>pyridoxal 5'-phosphate</name>
        <dbReference type="ChEBI" id="CHEBI:597326"/>
    </cofactor>
</comment>
<dbReference type="FunFam" id="3.20.20.10:FF:000018">
    <property type="entry name" value="Pyridoxal phosphate homeostasis protein"/>
    <property type="match status" value="1"/>
</dbReference>
<accession>A0A066UKD5</accession>
<dbReference type="InterPro" id="IPR001608">
    <property type="entry name" value="Ala_racemase_N"/>
</dbReference>
<dbReference type="RefSeq" id="WP_036366497.1">
    <property type="nucleotide sequence ID" value="NZ_AOMT01000028.1"/>
</dbReference>
<comment type="caution">
    <text evidence="6">The sequence shown here is derived from an EMBL/GenBank/DDBJ whole genome shotgun (WGS) entry which is preliminary data.</text>
</comment>
<feature type="domain" description="Alanine racemase N-terminal" evidence="5">
    <location>
        <begin position="12"/>
        <end position="221"/>
    </location>
</feature>
<dbReference type="GO" id="GO:0030170">
    <property type="term" value="F:pyridoxal phosphate binding"/>
    <property type="evidence" value="ECO:0007669"/>
    <property type="project" value="UniProtKB-UniRule"/>
</dbReference>
<proteinExistence type="inferred from homology"/>
<evidence type="ECO:0000259" key="5">
    <source>
        <dbReference type="Pfam" id="PF01168"/>
    </source>
</evidence>